<keyword evidence="1" id="KW-0472">Membrane</keyword>
<feature type="transmembrane region" description="Helical" evidence="1">
    <location>
        <begin position="6"/>
        <end position="37"/>
    </location>
</feature>
<dbReference type="AlphaFoldDB" id="A0A6A6G6P8"/>
<keyword evidence="1" id="KW-0812">Transmembrane</keyword>
<proteinExistence type="predicted"/>
<accession>A0A6A6G6P8</accession>
<dbReference type="Proteomes" id="UP000799538">
    <property type="component" value="Unassembled WGS sequence"/>
</dbReference>
<organism evidence="2 3">
    <name type="scientific">Elsinoe ampelina</name>
    <dbReference type="NCBI Taxonomy" id="302913"/>
    <lineage>
        <taxon>Eukaryota</taxon>
        <taxon>Fungi</taxon>
        <taxon>Dikarya</taxon>
        <taxon>Ascomycota</taxon>
        <taxon>Pezizomycotina</taxon>
        <taxon>Dothideomycetes</taxon>
        <taxon>Dothideomycetidae</taxon>
        <taxon>Myriangiales</taxon>
        <taxon>Elsinoaceae</taxon>
        <taxon>Elsinoe</taxon>
    </lineage>
</organism>
<evidence type="ECO:0000313" key="3">
    <source>
        <dbReference type="Proteomes" id="UP000799538"/>
    </source>
</evidence>
<dbReference type="EMBL" id="ML992511">
    <property type="protein sequence ID" value="KAF2221218.1"/>
    <property type="molecule type" value="Genomic_DNA"/>
</dbReference>
<reference evidence="3" key="1">
    <citation type="journal article" date="2020" name="Stud. Mycol.">
        <title>101 Dothideomycetes genomes: A test case for predicting lifestyles and emergence of pathogens.</title>
        <authorList>
            <person name="Haridas S."/>
            <person name="Albert R."/>
            <person name="Binder M."/>
            <person name="Bloem J."/>
            <person name="LaButti K."/>
            <person name="Salamov A."/>
            <person name="Andreopoulos B."/>
            <person name="Baker S."/>
            <person name="Barry K."/>
            <person name="Bills G."/>
            <person name="Bluhm B."/>
            <person name="Cannon C."/>
            <person name="Castanera R."/>
            <person name="Culley D."/>
            <person name="Daum C."/>
            <person name="Ezra D."/>
            <person name="Gonzalez J."/>
            <person name="Henrissat B."/>
            <person name="Kuo A."/>
            <person name="Liang C."/>
            <person name="Lipzen A."/>
            <person name="Lutzoni F."/>
            <person name="Magnuson J."/>
            <person name="Mondo S."/>
            <person name="Nolan M."/>
            <person name="Ohm R."/>
            <person name="Pangilinan J."/>
            <person name="Park H.-J."/>
            <person name="Ramirez L."/>
            <person name="Alfaro M."/>
            <person name="Sun H."/>
            <person name="Tritt A."/>
            <person name="Yoshinaga Y."/>
            <person name="Zwiers L.-H."/>
            <person name="Turgeon B."/>
            <person name="Goodwin S."/>
            <person name="Spatafora J."/>
            <person name="Crous P."/>
            <person name="Grigoriev I."/>
        </authorList>
    </citation>
    <scope>NUCLEOTIDE SEQUENCE [LARGE SCALE GENOMIC DNA]</scope>
    <source>
        <strain evidence="3">CECT 20119</strain>
    </source>
</reference>
<evidence type="ECO:0000256" key="1">
    <source>
        <dbReference type="SAM" id="Phobius"/>
    </source>
</evidence>
<keyword evidence="3" id="KW-1185">Reference proteome</keyword>
<keyword evidence="1" id="KW-1133">Transmembrane helix</keyword>
<protein>
    <submittedName>
        <fullName evidence="2">Uncharacterized protein</fullName>
    </submittedName>
</protein>
<evidence type="ECO:0000313" key="2">
    <source>
        <dbReference type="EMBL" id="KAF2221218.1"/>
    </source>
</evidence>
<gene>
    <name evidence="2" type="ORF">BDZ85DRAFT_266475</name>
</gene>
<sequence>MVIFDLIWRVVIIAARSAVVIFLNAVLVLVFVFAFIFTAASSWCTLGQYMLTSSGSTSRCPCQDQCLSQGGLRGNVKSLFNLDTGVDGDFDSLFRQ</sequence>
<name>A0A6A6G6P8_9PEZI</name>